<dbReference type="InterPro" id="IPR021747">
    <property type="entry name" value="DUF3313"/>
</dbReference>
<protein>
    <submittedName>
        <fullName evidence="2">DUF3313 family protein</fullName>
    </submittedName>
</protein>
<proteinExistence type="predicted"/>
<comment type="caution">
    <text evidence="2">The sequence shown here is derived from an EMBL/GenBank/DDBJ whole genome shotgun (WGS) entry which is preliminary data.</text>
</comment>
<feature type="signal peptide" evidence="1">
    <location>
        <begin position="1"/>
        <end position="23"/>
    </location>
</feature>
<dbReference type="AlphaFoldDB" id="A0A930BQV2"/>
<feature type="non-terminal residue" evidence="2">
    <location>
        <position position="158"/>
    </location>
</feature>
<dbReference type="Proteomes" id="UP000718593">
    <property type="component" value="Unassembled WGS sequence"/>
</dbReference>
<evidence type="ECO:0000313" key="3">
    <source>
        <dbReference type="Proteomes" id="UP000718593"/>
    </source>
</evidence>
<evidence type="ECO:0000313" key="2">
    <source>
        <dbReference type="EMBL" id="MBF1163884.1"/>
    </source>
</evidence>
<dbReference type="EMBL" id="JABZMI010000021">
    <property type="protein sequence ID" value="MBF1163884.1"/>
    <property type="molecule type" value="Genomic_DNA"/>
</dbReference>
<feature type="chain" id="PRO_5038117157" evidence="1">
    <location>
        <begin position="24"/>
        <end position="158"/>
    </location>
</feature>
<name>A0A930BQV2_9RHOO</name>
<keyword evidence="1" id="KW-0732">Signal</keyword>
<evidence type="ECO:0000256" key="1">
    <source>
        <dbReference type="SAM" id="SignalP"/>
    </source>
</evidence>
<dbReference type="Pfam" id="PF11769">
    <property type="entry name" value="DUF3313"/>
    <property type="match status" value="1"/>
</dbReference>
<reference evidence="2" key="1">
    <citation type="submission" date="2020-04" db="EMBL/GenBank/DDBJ databases">
        <title>Deep metagenomics examines the oral microbiome during advanced dental caries in children, revealing novel taxa and co-occurrences with host molecules.</title>
        <authorList>
            <person name="Baker J.L."/>
            <person name="Morton J.T."/>
            <person name="Dinis M."/>
            <person name="Alvarez R."/>
            <person name="Tran N.C."/>
            <person name="Knight R."/>
            <person name="Edlund A."/>
        </authorList>
    </citation>
    <scope>NUCLEOTIDE SEQUENCE</scope>
    <source>
        <strain evidence="2">JCVI_32_bin.24</strain>
    </source>
</reference>
<dbReference type="PROSITE" id="PS51257">
    <property type="entry name" value="PROKAR_LIPOPROTEIN"/>
    <property type="match status" value="1"/>
</dbReference>
<accession>A0A930BQV2</accession>
<organism evidence="2 3">
    <name type="scientific">Dechloromonas agitata</name>
    <dbReference type="NCBI Taxonomy" id="73030"/>
    <lineage>
        <taxon>Bacteria</taxon>
        <taxon>Pseudomonadati</taxon>
        <taxon>Pseudomonadota</taxon>
        <taxon>Betaproteobacteria</taxon>
        <taxon>Rhodocyclales</taxon>
        <taxon>Azonexaceae</taxon>
        <taxon>Dechloromonas</taxon>
    </lineage>
</organism>
<sequence>MKANVIALSFALVLVGCSTTTLKAPADYPKLSVKADESNTLVFAKPDLRLGQYSKAYIAPVLVQIGNDQGVLDVSDDESKKLARYAEDRLKENLSKHLTIVKQPGADVLSVRFRITDLQPTSKAQIAMMVPPFAMINMLSPKGLFLGSITLAGELYEG</sequence>
<gene>
    <name evidence="2" type="ORF">HXL68_02480</name>
</gene>